<evidence type="ECO:0000313" key="3">
    <source>
        <dbReference type="Proteomes" id="UP000324800"/>
    </source>
</evidence>
<evidence type="ECO:0000313" key="2">
    <source>
        <dbReference type="EMBL" id="KAA6361400.1"/>
    </source>
</evidence>
<reference evidence="2 3" key="1">
    <citation type="submission" date="2019-03" db="EMBL/GenBank/DDBJ databases">
        <title>Single cell metagenomics reveals metabolic interactions within the superorganism composed of flagellate Streblomastix strix and complex community of Bacteroidetes bacteria on its surface.</title>
        <authorList>
            <person name="Treitli S.C."/>
            <person name="Kolisko M."/>
            <person name="Husnik F."/>
            <person name="Keeling P."/>
            <person name="Hampl V."/>
        </authorList>
    </citation>
    <scope>NUCLEOTIDE SEQUENCE [LARGE SCALE GENOMIC DNA]</scope>
    <source>
        <strain evidence="2">ST1C</strain>
    </source>
</reference>
<gene>
    <name evidence="2" type="ORF">EZS28_043073</name>
</gene>
<protein>
    <submittedName>
        <fullName evidence="2">Uncharacterized protein</fullName>
    </submittedName>
</protein>
<dbReference type="AlphaFoldDB" id="A0A5J4TTQ4"/>
<organism evidence="2 3">
    <name type="scientific">Streblomastix strix</name>
    <dbReference type="NCBI Taxonomy" id="222440"/>
    <lineage>
        <taxon>Eukaryota</taxon>
        <taxon>Metamonada</taxon>
        <taxon>Preaxostyla</taxon>
        <taxon>Oxymonadida</taxon>
        <taxon>Streblomastigidae</taxon>
        <taxon>Streblomastix</taxon>
    </lineage>
</organism>
<dbReference type="EMBL" id="SNRW01025599">
    <property type="protein sequence ID" value="KAA6361400.1"/>
    <property type="molecule type" value="Genomic_DNA"/>
</dbReference>
<proteinExistence type="predicted"/>
<feature type="compositionally biased region" description="Low complexity" evidence="1">
    <location>
        <begin position="159"/>
        <end position="178"/>
    </location>
</feature>
<feature type="compositionally biased region" description="Polar residues" evidence="1">
    <location>
        <begin position="179"/>
        <end position="215"/>
    </location>
</feature>
<sequence length="419" mass="48934">DEEEDEWEAAQQKEREDQIRKDKEKEQELERDRQIKEDKRRQLEQEQEQQEQELISNKAKRKLKTGSSETSASPPMNSPCPSNSHNHSHSRSRSRSNSNSNQYNPFLEIEQQPSSPLEDSRVVQRSPIPDQKISPNEFNRKKDNITHLPLTGSVKNTANVNEKQQVQSKQQQQVEPNQTPIKQLQSRNKGYQSEQKNHQMLSASVTPNSDRQNPRNLNNSQNYYQNFNSPPVLSGSYSSDRKVLSSAPVLTYQQPNQISNQQQNNQQLQLSHAVMVPLHQYLPADTKDIEIQRLRNQTATIMQKKSSAVKRISLQHVHQQAQTGELKKELHEKDIEIAVRQCEICNEIIAASNYDEHLKQHNQKHNQHSPEHEYPLQGKDVQRYVYYSINNKAIDNYSIWWKRYQRREISLMPLLSNIN</sequence>
<evidence type="ECO:0000256" key="1">
    <source>
        <dbReference type="SAM" id="MobiDB-lite"/>
    </source>
</evidence>
<name>A0A5J4TTQ4_9EUKA</name>
<feature type="non-terminal residue" evidence="2">
    <location>
        <position position="1"/>
    </location>
</feature>
<feature type="compositionally biased region" description="Low complexity" evidence="1">
    <location>
        <begin position="216"/>
        <end position="229"/>
    </location>
</feature>
<feature type="region of interest" description="Disordered" evidence="1">
    <location>
        <begin position="1"/>
        <end position="239"/>
    </location>
</feature>
<comment type="caution">
    <text evidence="2">The sequence shown here is derived from an EMBL/GenBank/DDBJ whole genome shotgun (WGS) entry which is preliminary data.</text>
</comment>
<dbReference type="Proteomes" id="UP000324800">
    <property type="component" value="Unassembled WGS sequence"/>
</dbReference>
<feature type="compositionally biased region" description="Low complexity" evidence="1">
    <location>
        <begin position="71"/>
        <end position="85"/>
    </location>
</feature>
<accession>A0A5J4TTQ4</accession>
<feature type="compositionally biased region" description="Basic and acidic residues" evidence="1">
    <location>
        <begin position="11"/>
        <end position="44"/>
    </location>
</feature>